<proteinExistence type="predicted"/>
<reference evidence="1 2" key="1">
    <citation type="submission" date="2023-08" db="EMBL/GenBank/DDBJ databases">
        <title>A Necator americanus chromosomal reference genome.</title>
        <authorList>
            <person name="Ilik V."/>
            <person name="Petrzelkova K.J."/>
            <person name="Pardy F."/>
            <person name="Fuh T."/>
            <person name="Niatou-Singa F.S."/>
            <person name="Gouil Q."/>
            <person name="Baker L."/>
            <person name="Ritchie M.E."/>
            <person name="Jex A.R."/>
            <person name="Gazzola D."/>
            <person name="Li H."/>
            <person name="Toshio Fujiwara R."/>
            <person name="Zhan B."/>
            <person name="Aroian R.V."/>
            <person name="Pafco B."/>
            <person name="Schwarz E.M."/>
        </authorList>
    </citation>
    <scope>NUCLEOTIDE SEQUENCE [LARGE SCALE GENOMIC DNA]</scope>
    <source>
        <strain evidence="1 2">Aroian</strain>
        <tissue evidence="1">Whole animal</tissue>
    </source>
</reference>
<name>A0ABR1CKM6_NECAM</name>
<organism evidence="1 2">
    <name type="scientific">Necator americanus</name>
    <name type="common">Human hookworm</name>
    <dbReference type="NCBI Taxonomy" id="51031"/>
    <lineage>
        <taxon>Eukaryota</taxon>
        <taxon>Metazoa</taxon>
        <taxon>Ecdysozoa</taxon>
        <taxon>Nematoda</taxon>
        <taxon>Chromadorea</taxon>
        <taxon>Rhabditida</taxon>
        <taxon>Rhabditina</taxon>
        <taxon>Rhabditomorpha</taxon>
        <taxon>Strongyloidea</taxon>
        <taxon>Ancylostomatidae</taxon>
        <taxon>Bunostominae</taxon>
        <taxon>Necator</taxon>
    </lineage>
</organism>
<gene>
    <name evidence="1" type="primary">Necator_chrII.g8604</name>
    <name evidence="1" type="ORF">RB195_020809</name>
</gene>
<accession>A0ABR1CKM6</accession>
<evidence type="ECO:0000313" key="2">
    <source>
        <dbReference type="Proteomes" id="UP001303046"/>
    </source>
</evidence>
<keyword evidence="2" id="KW-1185">Reference proteome</keyword>
<dbReference type="Proteomes" id="UP001303046">
    <property type="component" value="Unassembled WGS sequence"/>
</dbReference>
<evidence type="ECO:0000313" key="1">
    <source>
        <dbReference type="EMBL" id="KAK6738939.1"/>
    </source>
</evidence>
<sequence>MCISKKKSGNTMIVNRTNYVKNSPQPYSVPLSTCSHQNESAALVRMFAQIFWCHFKFAKFGSGEKNRLDLFTKHLSR</sequence>
<comment type="caution">
    <text evidence="1">The sequence shown here is derived from an EMBL/GenBank/DDBJ whole genome shotgun (WGS) entry which is preliminary data.</text>
</comment>
<dbReference type="EMBL" id="JAVFWL010000002">
    <property type="protein sequence ID" value="KAK6738939.1"/>
    <property type="molecule type" value="Genomic_DNA"/>
</dbReference>
<protein>
    <submittedName>
        <fullName evidence="1">Uncharacterized protein</fullName>
    </submittedName>
</protein>